<dbReference type="GO" id="GO:0009083">
    <property type="term" value="P:branched-chain amino acid catabolic process"/>
    <property type="evidence" value="ECO:0007669"/>
    <property type="project" value="TreeGrafter"/>
</dbReference>
<dbReference type="EMBL" id="UINC01011143">
    <property type="protein sequence ID" value="SVA49302.1"/>
    <property type="molecule type" value="Genomic_DNA"/>
</dbReference>
<dbReference type="InterPro" id="IPR050771">
    <property type="entry name" value="Alpha-ketoacid_DH_E1_comp"/>
</dbReference>
<name>A0A381W9Z3_9ZZZZ</name>
<evidence type="ECO:0000259" key="2">
    <source>
        <dbReference type="Pfam" id="PF00676"/>
    </source>
</evidence>
<dbReference type="GO" id="GO:0016624">
    <property type="term" value="F:oxidoreductase activity, acting on the aldehyde or oxo group of donors, disulfide as acceptor"/>
    <property type="evidence" value="ECO:0007669"/>
    <property type="project" value="InterPro"/>
</dbReference>
<accession>A0A381W9Z3</accession>
<dbReference type="Gene3D" id="3.40.50.970">
    <property type="match status" value="1"/>
</dbReference>
<sequence>MTRKEPHQNSVGLDLTGDQLRDMFRAMVLTRVAEERLEVLFKQGHITGGIYRSLGQEAGAVGAAYALRRRNDGTGDIVAPTVRATGAVFLLGGTPLQFFRQYLARGTSPTRGRESKVYWVDYETGLVGPTSPLGTMVEIMSGIGLAFKLKEEDRVAVVFYGDGASSTGAWHEGLCFAATMACPMVLIVEANRWAFSSPTSTNTRVESFVEKAKGYGLHAESVDGTDVLAVYEGVRRAVARSRSGGGAGMVELKYYRVAGHAQHDTKEYVDPDELKRWEARDPIAHFRGWLLAEELATGKDLDAVEISAFEEVRMAAEQALSEPAPEGPEALEDVYSDVVTRPPWTRMASPDPRKI</sequence>
<dbReference type="InterPro" id="IPR001017">
    <property type="entry name" value="DH_E1"/>
</dbReference>
<keyword evidence="1" id="KW-0560">Oxidoreductase</keyword>
<protein>
    <recommendedName>
        <fullName evidence="2">Dehydrogenase E1 component domain-containing protein</fullName>
    </recommendedName>
</protein>
<evidence type="ECO:0000256" key="1">
    <source>
        <dbReference type="ARBA" id="ARBA00023002"/>
    </source>
</evidence>
<reference evidence="3" key="1">
    <citation type="submission" date="2018-05" db="EMBL/GenBank/DDBJ databases">
        <authorList>
            <person name="Lanie J.A."/>
            <person name="Ng W.-L."/>
            <person name="Kazmierczak K.M."/>
            <person name="Andrzejewski T.M."/>
            <person name="Davidsen T.M."/>
            <person name="Wayne K.J."/>
            <person name="Tettelin H."/>
            <person name="Glass J.I."/>
            <person name="Rusch D."/>
            <person name="Podicherti R."/>
            <person name="Tsui H.-C.T."/>
            <person name="Winkler M.E."/>
        </authorList>
    </citation>
    <scope>NUCLEOTIDE SEQUENCE</scope>
</reference>
<gene>
    <name evidence="3" type="ORF">METZ01_LOCUS102156</name>
</gene>
<dbReference type="CDD" id="cd02000">
    <property type="entry name" value="TPP_E1_PDC_ADC_BCADC"/>
    <property type="match status" value="1"/>
</dbReference>
<dbReference type="InterPro" id="IPR029061">
    <property type="entry name" value="THDP-binding"/>
</dbReference>
<dbReference type="PANTHER" id="PTHR43380">
    <property type="entry name" value="2-OXOISOVALERATE DEHYDROGENASE SUBUNIT ALPHA, MITOCHONDRIAL"/>
    <property type="match status" value="1"/>
</dbReference>
<organism evidence="3">
    <name type="scientific">marine metagenome</name>
    <dbReference type="NCBI Taxonomy" id="408172"/>
    <lineage>
        <taxon>unclassified sequences</taxon>
        <taxon>metagenomes</taxon>
        <taxon>ecological metagenomes</taxon>
    </lineage>
</organism>
<dbReference type="PANTHER" id="PTHR43380:SF1">
    <property type="entry name" value="2-OXOISOVALERATE DEHYDROGENASE SUBUNIT ALPHA, MITOCHONDRIAL"/>
    <property type="match status" value="1"/>
</dbReference>
<dbReference type="Pfam" id="PF00676">
    <property type="entry name" value="E1_dh"/>
    <property type="match status" value="1"/>
</dbReference>
<dbReference type="AlphaFoldDB" id="A0A381W9Z3"/>
<dbReference type="SUPFAM" id="SSF52518">
    <property type="entry name" value="Thiamin diphosphate-binding fold (THDP-binding)"/>
    <property type="match status" value="1"/>
</dbReference>
<proteinExistence type="predicted"/>
<feature type="domain" description="Dehydrogenase E1 component" evidence="2">
    <location>
        <begin position="26"/>
        <end position="325"/>
    </location>
</feature>
<evidence type="ECO:0000313" key="3">
    <source>
        <dbReference type="EMBL" id="SVA49302.1"/>
    </source>
</evidence>